<accession>A0A6A3DBX0</accession>
<dbReference type="Proteomes" id="UP000437068">
    <property type="component" value="Unassembled WGS sequence"/>
</dbReference>
<evidence type="ECO:0000313" key="6">
    <source>
        <dbReference type="EMBL" id="KAE9165828.1"/>
    </source>
</evidence>
<dbReference type="EMBL" id="QXFZ01005750">
    <property type="protein sequence ID" value="KAE9060157.1"/>
    <property type="molecule type" value="Genomic_DNA"/>
</dbReference>
<dbReference type="Proteomes" id="UP000440367">
    <property type="component" value="Unassembled WGS sequence"/>
</dbReference>
<evidence type="ECO:0000313" key="8">
    <source>
        <dbReference type="Proteomes" id="UP000429523"/>
    </source>
</evidence>
<dbReference type="EMBL" id="QXGE01006281">
    <property type="protein sequence ID" value="KAE9265549.1"/>
    <property type="molecule type" value="Genomic_DNA"/>
</dbReference>
<evidence type="ECO:0000313" key="1">
    <source>
        <dbReference type="EMBL" id="KAE8918485.1"/>
    </source>
</evidence>
<dbReference type="AlphaFoldDB" id="A0A6A3DBX0"/>
<reference evidence="8 9" key="1">
    <citation type="submission" date="2018-08" db="EMBL/GenBank/DDBJ databases">
        <title>Genomic investigation of the strawberry pathogen Phytophthora fragariae indicates pathogenicity is determined by transcriptional variation in three key races.</title>
        <authorList>
            <person name="Adams T.M."/>
            <person name="Armitage A.D."/>
            <person name="Sobczyk M.K."/>
            <person name="Bates H.J."/>
            <person name="Dunwell J.M."/>
            <person name="Nellist C.F."/>
            <person name="Harrison R.J."/>
        </authorList>
    </citation>
    <scope>NUCLEOTIDE SEQUENCE [LARGE SCALE GENOMIC DNA]</scope>
    <source>
        <strain evidence="7 9">A4</strain>
        <strain evidence="6 10">BC-1</strain>
        <strain evidence="5 13">BC-23</strain>
        <strain evidence="4 11">NOV-5</strain>
        <strain evidence="3 12">NOV-71</strain>
        <strain evidence="1 8">NOV-9</strain>
        <strain evidence="2 14">ONT-3</strain>
    </source>
</reference>
<dbReference type="PANTHER" id="PTHR21437:SF1">
    <property type="entry name" value="WIDE AWAKE"/>
    <property type="match status" value="1"/>
</dbReference>
<dbReference type="InterPro" id="IPR039269">
    <property type="entry name" value="ANKFN1"/>
</dbReference>
<evidence type="ECO:0000313" key="11">
    <source>
        <dbReference type="Proteomes" id="UP000440732"/>
    </source>
</evidence>
<dbReference type="Proteomes" id="UP000488956">
    <property type="component" value="Unassembled WGS sequence"/>
</dbReference>
<dbReference type="Proteomes" id="UP000441208">
    <property type="component" value="Unassembled WGS sequence"/>
</dbReference>
<protein>
    <submittedName>
        <fullName evidence="1">Uncharacterized protein</fullName>
    </submittedName>
</protein>
<evidence type="ECO:0000313" key="9">
    <source>
        <dbReference type="Proteomes" id="UP000437068"/>
    </source>
</evidence>
<dbReference type="Proteomes" id="UP000429523">
    <property type="component" value="Unassembled WGS sequence"/>
</dbReference>
<dbReference type="PANTHER" id="PTHR21437">
    <property type="entry name" value="WIDE AWAKE"/>
    <property type="match status" value="1"/>
</dbReference>
<evidence type="ECO:0000313" key="3">
    <source>
        <dbReference type="EMBL" id="KAE9060157.1"/>
    </source>
</evidence>
<dbReference type="EMBL" id="QXGA01006236">
    <property type="protein sequence ID" value="KAE9063859.1"/>
    <property type="molecule type" value="Genomic_DNA"/>
</dbReference>
<feature type="non-terminal residue" evidence="1">
    <location>
        <position position="630"/>
    </location>
</feature>
<evidence type="ECO:0000313" key="5">
    <source>
        <dbReference type="EMBL" id="KAE9163034.1"/>
    </source>
</evidence>
<dbReference type="EMBL" id="QXFX01006108">
    <property type="protein sequence ID" value="KAE9059227.1"/>
    <property type="molecule type" value="Genomic_DNA"/>
</dbReference>
<evidence type="ECO:0000313" key="12">
    <source>
        <dbReference type="Proteomes" id="UP000441208"/>
    </source>
</evidence>
<evidence type="ECO:0000313" key="13">
    <source>
        <dbReference type="Proteomes" id="UP000476176"/>
    </source>
</evidence>
<evidence type="ECO:0000313" key="2">
    <source>
        <dbReference type="EMBL" id="KAE9059227.1"/>
    </source>
</evidence>
<dbReference type="Proteomes" id="UP000476176">
    <property type="component" value="Unassembled WGS sequence"/>
</dbReference>
<dbReference type="Proteomes" id="UP000440732">
    <property type="component" value="Unassembled WGS sequence"/>
</dbReference>
<organism evidence="1 8">
    <name type="scientific">Phytophthora fragariae</name>
    <dbReference type="NCBI Taxonomy" id="53985"/>
    <lineage>
        <taxon>Eukaryota</taxon>
        <taxon>Sar</taxon>
        <taxon>Stramenopiles</taxon>
        <taxon>Oomycota</taxon>
        <taxon>Peronosporomycetes</taxon>
        <taxon>Peronosporales</taxon>
        <taxon>Peronosporaceae</taxon>
        <taxon>Phytophthora</taxon>
    </lineage>
</organism>
<name>A0A6A3DBX0_9STRA</name>
<comment type="caution">
    <text evidence="1">The sequence shown here is derived from an EMBL/GenBank/DDBJ whole genome shotgun (WGS) entry which is preliminary data.</text>
</comment>
<sequence length="630" mass="66614">PSPQQGYTWTITFLDYKGDVPTLLVTSSLVGTGSQISVQEVRKGNALGGNFTLTYSSSVTDPIDYDAPAMAAAVNPDGSSLQEKLEALDVVGRVSVQRSGPDTEGGFSWVVTFLDNVLNSGDLPLLRGNASALTGVGAVVFTKEVTKGSNAVGDQLWLSFDPPASDNGSPLTKYQVRWDTSAKFTANPADVFLTDADILYRTQRITTGAPSLAWSNNMIQPTVPEIQKLTVLAAGTFTLTFRGVATTTLTAGATAQTVGATSIANLEAALEALASVGSVDVSSAATALAVNAEFLVTFTAQPGALPLLQPSDLTVASVVEVQAGATNFRKEVVVFSCQATAGQVRFTYNGDNADVDFNAALTDVESSLLTLFGVEAESLSVSSVAAPTTLCSGADIVITFDRVYGDISLIIARKTALGADAVITPNPDASIDGVYNDNPALTMSGTFQVGYRGQYTRPLNAESSADQLRYALEDLYSIQTVGVAREQSYQPLQGKVDVTEGEIFVTCSAGETCDFYSAAYGLPGYMIRIGGDWYTVRTDLVSPGLSSTRLYLGDLNGREVGYLGSTQTGVTVYEWTKGYVWTVDMLSVASPLGYIRAKVPRLVPDDATVRIFGSACDKCYYLPTQTSKKL</sequence>
<evidence type="ECO:0000313" key="4">
    <source>
        <dbReference type="EMBL" id="KAE9063859.1"/>
    </source>
</evidence>
<dbReference type="EMBL" id="QXGC01006202">
    <property type="protein sequence ID" value="KAE9163034.1"/>
    <property type="molecule type" value="Genomic_DNA"/>
</dbReference>
<proteinExistence type="predicted"/>
<dbReference type="EMBL" id="QXGF01005647">
    <property type="protein sequence ID" value="KAE8918485.1"/>
    <property type="molecule type" value="Genomic_DNA"/>
</dbReference>
<feature type="non-terminal residue" evidence="1">
    <location>
        <position position="1"/>
    </location>
</feature>
<evidence type="ECO:0000313" key="7">
    <source>
        <dbReference type="EMBL" id="KAE9265549.1"/>
    </source>
</evidence>
<evidence type="ECO:0000313" key="10">
    <source>
        <dbReference type="Proteomes" id="UP000440367"/>
    </source>
</evidence>
<evidence type="ECO:0000313" key="14">
    <source>
        <dbReference type="Proteomes" id="UP000488956"/>
    </source>
</evidence>
<gene>
    <name evidence="7" type="ORF">PF001_g30841</name>
    <name evidence="6" type="ORF">PF002_g31266</name>
    <name evidence="5" type="ORF">PF004_g30285</name>
    <name evidence="4" type="ORF">PF006_g30840</name>
    <name evidence="3" type="ORF">PF007_g30705</name>
    <name evidence="1" type="ORF">PF009_g31201</name>
    <name evidence="2" type="ORF">PF010_g30702</name>
</gene>
<dbReference type="EMBL" id="QXGD01005539">
    <property type="protein sequence ID" value="KAE9165828.1"/>
    <property type="molecule type" value="Genomic_DNA"/>
</dbReference>